<evidence type="ECO:0000256" key="5">
    <source>
        <dbReference type="ARBA" id="ARBA00023136"/>
    </source>
</evidence>
<evidence type="ECO:0000256" key="4">
    <source>
        <dbReference type="ARBA" id="ARBA00022989"/>
    </source>
</evidence>
<dbReference type="Proteomes" id="UP000001996">
    <property type="component" value="Unassembled WGS sequence"/>
</dbReference>
<feature type="transmembrane region" description="Helical" evidence="7">
    <location>
        <begin position="209"/>
        <end position="226"/>
    </location>
</feature>
<dbReference type="OMA" id="WGSFWPI"/>
<dbReference type="InParanoid" id="A5DXF4"/>
<evidence type="ECO:0000256" key="6">
    <source>
        <dbReference type="SAM" id="MobiDB-lite"/>
    </source>
</evidence>
<comment type="similarity">
    <text evidence="2">Belongs to the purine-cytosine permease (2.A.39) family.</text>
</comment>
<feature type="transmembrane region" description="Helical" evidence="7">
    <location>
        <begin position="367"/>
        <end position="387"/>
    </location>
</feature>
<dbReference type="PANTHER" id="PTHR30618:SF2">
    <property type="entry name" value="ALLANTOIN PERMEASE-RELATED"/>
    <property type="match status" value="1"/>
</dbReference>
<gene>
    <name evidence="8" type="ORF">LELG_02041</name>
</gene>
<feature type="transmembrane region" description="Helical" evidence="7">
    <location>
        <begin position="238"/>
        <end position="256"/>
    </location>
</feature>
<dbReference type="NCBIfam" id="TIGR00800">
    <property type="entry name" value="ncs1"/>
    <property type="match status" value="1"/>
</dbReference>
<evidence type="ECO:0000313" key="9">
    <source>
        <dbReference type="Proteomes" id="UP000001996"/>
    </source>
</evidence>
<feature type="transmembrane region" description="Helical" evidence="7">
    <location>
        <begin position="503"/>
        <end position="522"/>
    </location>
</feature>
<feature type="transmembrane region" description="Helical" evidence="7">
    <location>
        <begin position="534"/>
        <end position="556"/>
    </location>
</feature>
<organism evidence="8 9">
    <name type="scientific">Lodderomyces elongisporus (strain ATCC 11503 / CBS 2605 / JCM 1781 / NBRC 1676 / NRRL YB-4239)</name>
    <name type="common">Yeast</name>
    <name type="synonym">Saccharomyces elongisporus</name>
    <dbReference type="NCBI Taxonomy" id="379508"/>
    <lineage>
        <taxon>Eukaryota</taxon>
        <taxon>Fungi</taxon>
        <taxon>Dikarya</taxon>
        <taxon>Ascomycota</taxon>
        <taxon>Saccharomycotina</taxon>
        <taxon>Pichiomycetes</taxon>
        <taxon>Debaryomycetaceae</taxon>
        <taxon>Candida/Lodderomyces clade</taxon>
        <taxon>Lodderomyces</taxon>
    </lineage>
</organism>
<dbReference type="Pfam" id="PF02133">
    <property type="entry name" value="Transp_cyt_pur"/>
    <property type="match status" value="1"/>
</dbReference>
<reference evidence="8 9" key="1">
    <citation type="journal article" date="2009" name="Nature">
        <title>Evolution of pathogenicity and sexual reproduction in eight Candida genomes.</title>
        <authorList>
            <person name="Butler G."/>
            <person name="Rasmussen M.D."/>
            <person name="Lin M.F."/>
            <person name="Santos M.A."/>
            <person name="Sakthikumar S."/>
            <person name="Munro C.A."/>
            <person name="Rheinbay E."/>
            <person name="Grabherr M."/>
            <person name="Forche A."/>
            <person name="Reedy J.L."/>
            <person name="Agrafioti I."/>
            <person name="Arnaud M.B."/>
            <person name="Bates S."/>
            <person name="Brown A.J."/>
            <person name="Brunke S."/>
            <person name="Costanzo M.C."/>
            <person name="Fitzpatrick D.A."/>
            <person name="de Groot P.W."/>
            <person name="Harris D."/>
            <person name="Hoyer L.L."/>
            <person name="Hube B."/>
            <person name="Klis F.M."/>
            <person name="Kodira C."/>
            <person name="Lennard N."/>
            <person name="Logue M.E."/>
            <person name="Martin R."/>
            <person name="Neiman A.M."/>
            <person name="Nikolaou E."/>
            <person name="Quail M.A."/>
            <person name="Quinn J."/>
            <person name="Santos M.C."/>
            <person name="Schmitzberger F.F."/>
            <person name="Sherlock G."/>
            <person name="Shah P."/>
            <person name="Silverstein K.A."/>
            <person name="Skrzypek M.S."/>
            <person name="Soll D."/>
            <person name="Staggs R."/>
            <person name="Stansfield I."/>
            <person name="Stumpf M.P."/>
            <person name="Sudbery P.E."/>
            <person name="Srikantha T."/>
            <person name="Zeng Q."/>
            <person name="Berman J."/>
            <person name="Berriman M."/>
            <person name="Heitman J."/>
            <person name="Gow N.A."/>
            <person name="Lorenz M.C."/>
            <person name="Birren B.W."/>
            <person name="Kellis M."/>
            <person name="Cuomo C.A."/>
        </authorList>
    </citation>
    <scope>NUCLEOTIDE SEQUENCE [LARGE SCALE GENOMIC DNA]</scope>
    <source>
        <strain evidence="9">ATCC 11503 / BCRC 21390 / CBS 2605 / JCM 1781 / NBRC 1676 / NRRL YB-4239</strain>
    </source>
</reference>
<dbReference type="STRING" id="379508.A5DXF4"/>
<keyword evidence="5 7" id="KW-0472">Membrane</keyword>
<dbReference type="Gene3D" id="1.10.4160.10">
    <property type="entry name" value="Hydantoin permease"/>
    <property type="match status" value="1"/>
</dbReference>
<name>A5DXF4_LODEL</name>
<feature type="transmembrane region" description="Helical" evidence="7">
    <location>
        <begin position="78"/>
        <end position="98"/>
    </location>
</feature>
<dbReference type="EMBL" id="CH981525">
    <property type="protein sequence ID" value="EDK43862.1"/>
    <property type="molecule type" value="Genomic_DNA"/>
</dbReference>
<evidence type="ECO:0000313" key="8">
    <source>
        <dbReference type="EMBL" id="EDK43862.1"/>
    </source>
</evidence>
<feature type="transmembrane region" description="Helical" evidence="7">
    <location>
        <begin position="168"/>
        <end position="189"/>
    </location>
</feature>
<keyword evidence="4 7" id="KW-1133">Transmembrane helix</keyword>
<comment type="subcellular location">
    <subcellularLocation>
        <location evidence="1">Membrane</location>
        <topology evidence="1">Multi-pass membrane protein</topology>
    </subcellularLocation>
</comment>
<feature type="transmembrane region" description="Helical" evidence="7">
    <location>
        <begin position="110"/>
        <end position="130"/>
    </location>
</feature>
<evidence type="ECO:0000256" key="2">
    <source>
        <dbReference type="ARBA" id="ARBA00008974"/>
    </source>
</evidence>
<dbReference type="GO" id="GO:0015205">
    <property type="term" value="F:nucleobase transmembrane transporter activity"/>
    <property type="evidence" value="ECO:0007669"/>
    <property type="project" value="TreeGrafter"/>
</dbReference>
<feature type="transmembrane region" description="Helical" evidence="7">
    <location>
        <begin position="438"/>
        <end position="457"/>
    </location>
</feature>
<protein>
    <submittedName>
        <fullName evidence="8">Allantoin permease</fullName>
    </submittedName>
</protein>
<feature type="transmembrane region" description="Helical" evidence="7">
    <location>
        <begin position="276"/>
        <end position="302"/>
    </location>
</feature>
<dbReference type="HOGENOM" id="CLU_021555_2_2_1"/>
<dbReference type="GeneID" id="5234100"/>
<dbReference type="VEuPathDB" id="FungiDB:LELG_02041"/>
<sequence length="632" mass="71424">MKSEEKESSTVTNARYSGSDQIDNTSVEDISNSEQNSIWLRIVKFLEVQPRGELTTAQMFLYNHDLRPVEEKRRLWSWYNYVFFWVADSFNINTWQIAATGMQAPLNMNWWMTWLSVWLGYFLCGIFVSIGARVGIQYHISFPVAVRSSFGIYGSLWPVINRVFMSCIWFAVQTAVAGPTFQLMLHAIFGKSLPNKIHNTISDPDLTTYQFLGIFLFWLFQLPFIWFPPHKIRHLFTVKAYVAPIAGFGFLIWTLVKCNGLGSVMHQKSGLQGGELGWAFVESTMNALANFATLIVNAPDFARFANKPSFGMKYLVYTISIPICFSITSLIGILVTSAAENKYGETYWSPLDVLGRFLDNYTSGNRAGVFFISAAFALAQLGTNISANSLSFGTDCSAILPRFINIRRGGYLCAFLALAICPWKLISSSSRFTTYLSAYSVFLSSIAGVVACDYYYVRRGYLKLSHLYSADLPGQEDSISSTKNTTIRSMYAYNKIGCNWRAYLAYICGILPNIVGFVGATGTHTVPIGATEVYRLNFFMGFCSAFIVYAILCYFFPVEIGIERTGPFEKGWYEECPDVEFFEEELVGHEIQLQDSVIDDNDLSLTFSKSPREKEHDNGNENVSKLRKVFFH</sequence>
<feature type="transmembrane region" description="Helical" evidence="7">
    <location>
        <begin position="314"/>
        <end position="339"/>
    </location>
</feature>
<dbReference type="PANTHER" id="PTHR30618">
    <property type="entry name" value="NCS1 FAMILY PURINE/PYRIMIDINE TRANSPORTER"/>
    <property type="match status" value="1"/>
</dbReference>
<proteinExistence type="inferred from homology"/>
<dbReference type="AlphaFoldDB" id="A5DXF4"/>
<feature type="transmembrane region" description="Helical" evidence="7">
    <location>
        <begin position="408"/>
        <end position="426"/>
    </location>
</feature>
<dbReference type="OrthoDB" id="2018619at2759"/>
<feature type="region of interest" description="Disordered" evidence="6">
    <location>
        <begin position="1"/>
        <end position="20"/>
    </location>
</feature>
<evidence type="ECO:0000256" key="3">
    <source>
        <dbReference type="ARBA" id="ARBA00022692"/>
    </source>
</evidence>
<dbReference type="InterPro" id="IPR012681">
    <property type="entry name" value="NCS1"/>
</dbReference>
<dbReference type="InterPro" id="IPR001248">
    <property type="entry name" value="Pur-cyt_permease"/>
</dbReference>
<keyword evidence="9" id="KW-1185">Reference proteome</keyword>
<dbReference type="InterPro" id="IPR045225">
    <property type="entry name" value="Uracil/uridine/allantoin_perm"/>
</dbReference>
<dbReference type="eggNOG" id="KOG2466">
    <property type="taxonomic scope" value="Eukaryota"/>
</dbReference>
<evidence type="ECO:0000256" key="1">
    <source>
        <dbReference type="ARBA" id="ARBA00004141"/>
    </source>
</evidence>
<dbReference type="FunCoup" id="A5DXF4">
    <property type="interactions" value="579"/>
</dbReference>
<accession>A5DXF4</accession>
<dbReference type="GO" id="GO:0005886">
    <property type="term" value="C:plasma membrane"/>
    <property type="evidence" value="ECO:0007669"/>
    <property type="project" value="TreeGrafter"/>
</dbReference>
<evidence type="ECO:0000256" key="7">
    <source>
        <dbReference type="SAM" id="Phobius"/>
    </source>
</evidence>
<dbReference type="CDD" id="cd11482">
    <property type="entry name" value="SLC-NCS1sbd_NRT1-like"/>
    <property type="match status" value="1"/>
</dbReference>
<dbReference type="FunFam" id="1.10.4160.10:FF:000001">
    <property type="entry name" value="Uracil permease, putative"/>
    <property type="match status" value="1"/>
</dbReference>
<dbReference type="KEGG" id="lel:PVL30_002018"/>
<keyword evidence="3 7" id="KW-0812">Transmembrane</keyword>
<feature type="compositionally biased region" description="Polar residues" evidence="6">
    <location>
        <begin position="9"/>
        <end position="20"/>
    </location>
</feature>